<dbReference type="GeneID" id="14867794"/>
<evidence type="ECO:0000313" key="2">
    <source>
        <dbReference type="EMBL" id="EGG15898.1"/>
    </source>
</evidence>
<dbReference type="AlphaFoldDB" id="F4Q7Z8"/>
<accession>F4Q7Z8</accession>
<dbReference type="RefSeq" id="XP_004352223.1">
    <property type="nucleotide sequence ID" value="XM_004352171.1"/>
</dbReference>
<evidence type="ECO:0000256" key="1">
    <source>
        <dbReference type="SAM" id="MobiDB-lite"/>
    </source>
</evidence>
<sequence length="79" mass="8824">MELNNNFFLIRIAAPMIAAMPTTPPTTDPTIILQLFDFSQSWLPFSMSNGEKSGSRIHDWHGGKPTPINEDNSPLPRDV</sequence>
<feature type="region of interest" description="Disordered" evidence="1">
    <location>
        <begin position="50"/>
        <end position="79"/>
    </location>
</feature>
<dbReference type="Proteomes" id="UP000007797">
    <property type="component" value="Unassembled WGS sequence"/>
</dbReference>
<keyword evidence="3" id="KW-1185">Reference proteome</keyword>
<dbReference type="EMBL" id="GL883025">
    <property type="protein sequence ID" value="EGG15898.1"/>
    <property type="molecule type" value="Genomic_DNA"/>
</dbReference>
<gene>
    <name evidence="2" type="ORF">DFA_09567</name>
</gene>
<feature type="compositionally biased region" description="Basic and acidic residues" evidence="1">
    <location>
        <begin position="53"/>
        <end position="62"/>
    </location>
</feature>
<dbReference type="KEGG" id="dfa:DFA_09567"/>
<evidence type="ECO:0000313" key="3">
    <source>
        <dbReference type="Proteomes" id="UP000007797"/>
    </source>
</evidence>
<proteinExistence type="predicted"/>
<name>F4Q7Z8_CACFS</name>
<reference evidence="3" key="1">
    <citation type="journal article" date="2011" name="Genome Res.">
        <title>Phylogeny-wide analysis of social amoeba genomes highlights ancient origins for complex intercellular communication.</title>
        <authorList>
            <person name="Heidel A.J."/>
            <person name="Lawal H.M."/>
            <person name="Felder M."/>
            <person name="Schilde C."/>
            <person name="Helps N.R."/>
            <person name="Tunggal B."/>
            <person name="Rivero F."/>
            <person name="John U."/>
            <person name="Schleicher M."/>
            <person name="Eichinger L."/>
            <person name="Platzer M."/>
            <person name="Noegel A.A."/>
            <person name="Schaap P."/>
            <person name="Gloeckner G."/>
        </authorList>
    </citation>
    <scope>NUCLEOTIDE SEQUENCE [LARGE SCALE GENOMIC DNA]</scope>
    <source>
        <strain evidence="3">SH3</strain>
    </source>
</reference>
<organism evidence="2 3">
    <name type="scientific">Cavenderia fasciculata</name>
    <name type="common">Slime mold</name>
    <name type="synonym">Dictyostelium fasciculatum</name>
    <dbReference type="NCBI Taxonomy" id="261658"/>
    <lineage>
        <taxon>Eukaryota</taxon>
        <taxon>Amoebozoa</taxon>
        <taxon>Evosea</taxon>
        <taxon>Eumycetozoa</taxon>
        <taxon>Dictyostelia</taxon>
        <taxon>Acytosteliales</taxon>
        <taxon>Cavenderiaceae</taxon>
        <taxon>Cavenderia</taxon>
    </lineage>
</organism>
<protein>
    <submittedName>
        <fullName evidence="2">Uncharacterized protein</fullName>
    </submittedName>
</protein>